<organism evidence="12 13">
    <name type="scientific">Vulgatibacter incomptus</name>
    <dbReference type="NCBI Taxonomy" id="1391653"/>
    <lineage>
        <taxon>Bacteria</taxon>
        <taxon>Pseudomonadati</taxon>
        <taxon>Myxococcota</taxon>
        <taxon>Myxococcia</taxon>
        <taxon>Myxococcales</taxon>
        <taxon>Cystobacterineae</taxon>
        <taxon>Vulgatibacteraceae</taxon>
        <taxon>Vulgatibacter</taxon>
    </lineage>
</organism>
<dbReference type="CDD" id="cd18552">
    <property type="entry name" value="ABC_6TM_MsbA_like"/>
    <property type="match status" value="1"/>
</dbReference>
<dbReference type="Pfam" id="PF00005">
    <property type="entry name" value="ABC_tran"/>
    <property type="match status" value="1"/>
</dbReference>
<keyword evidence="4 9" id="KW-0812">Transmembrane</keyword>
<dbReference type="GO" id="GO:0140359">
    <property type="term" value="F:ABC-type transporter activity"/>
    <property type="evidence" value="ECO:0007669"/>
    <property type="project" value="InterPro"/>
</dbReference>
<dbReference type="GO" id="GO:0005886">
    <property type="term" value="C:plasma membrane"/>
    <property type="evidence" value="ECO:0007669"/>
    <property type="project" value="UniProtKB-SubCell"/>
</dbReference>
<dbReference type="GO" id="GO:0034040">
    <property type="term" value="F:ATPase-coupled lipid transmembrane transporter activity"/>
    <property type="evidence" value="ECO:0007669"/>
    <property type="project" value="TreeGrafter"/>
</dbReference>
<evidence type="ECO:0000259" key="11">
    <source>
        <dbReference type="PROSITE" id="PS50929"/>
    </source>
</evidence>
<dbReference type="Gene3D" id="1.20.1560.10">
    <property type="entry name" value="ABC transporter type 1, transmembrane domain"/>
    <property type="match status" value="1"/>
</dbReference>
<evidence type="ECO:0000256" key="9">
    <source>
        <dbReference type="SAM" id="Phobius"/>
    </source>
</evidence>
<keyword evidence="2" id="KW-0813">Transport</keyword>
<dbReference type="SUPFAM" id="SSF52540">
    <property type="entry name" value="P-loop containing nucleoside triphosphate hydrolases"/>
    <property type="match status" value="1"/>
</dbReference>
<feature type="transmembrane region" description="Helical" evidence="9">
    <location>
        <begin position="76"/>
        <end position="101"/>
    </location>
</feature>
<dbReference type="PANTHER" id="PTHR24221">
    <property type="entry name" value="ATP-BINDING CASSETTE SUB-FAMILY B"/>
    <property type="match status" value="1"/>
</dbReference>
<dbReference type="Pfam" id="PF00664">
    <property type="entry name" value="ABC_membrane"/>
    <property type="match status" value="1"/>
</dbReference>
<dbReference type="RefSeq" id="WP_050725042.1">
    <property type="nucleotide sequence ID" value="NZ_CP012332.1"/>
</dbReference>
<proteinExistence type="predicted"/>
<accession>A0A0K1PBX0</accession>
<evidence type="ECO:0000313" key="12">
    <source>
        <dbReference type="EMBL" id="AKU90614.1"/>
    </source>
</evidence>
<keyword evidence="13" id="KW-1185">Reference proteome</keyword>
<dbReference type="KEGG" id="vin:AKJ08_1001"/>
<dbReference type="PROSITE" id="PS50893">
    <property type="entry name" value="ABC_TRANSPORTER_2"/>
    <property type="match status" value="1"/>
</dbReference>
<name>A0A0K1PBX0_9BACT</name>
<dbReference type="PROSITE" id="PS00211">
    <property type="entry name" value="ABC_TRANSPORTER_1"/>
    <property type="match status" value="1"/>
</dbReference>
<dbReference type="GO" id="GO:0005524">
    <property type="term" value="F:ATP binding"/>
    <property type="evidence" value="ECO:0007669"/>
    <property type="project" value="UniProtKB-KW"/>
</dbReference>
<dbReference type="InterPro" id="IPR003593">
    <property type="entry name" value="AAA+_ATPase"/>
</dbReference>
<evidence type="ECO:0000313" key="13">
    <source>
        <dbReference type="Proteomes" id="UP000055590"/>
    </source>
</evidence>
<feature type="domain" description="ABC transporter" evidence="10">
    <location>
        <begin position="357"/>
        <end position="589"/>
    </location>
</feature>
<keyword evidence="6 12" id="KW-0067">ATP-binding</keyword>
<evidence type="ECO:0000256" key="6">
    <source>
        <dbReference type="ARBA" id="ARBA00022840"/>
    </source>
</evidence>
<protein>
    <submittedName>
        <fullName evidence="12">Lipid A export ATP-binding/permease protein MsbA</fullName>
    </submittedName>
</protein>
<comment type="subcellular location">
    <subcellularLocation>
        <location evidence="1">Cell membrane</location>
        <topology evidence="1">Multi-pass membrane protein</topology>
    </subcellularLocation>
</comment>
<dbReference type="OrthoDB" id="9772049at2"/>
<evidence type="ECO:0000256" key="8">
    <source>
        <dbReference type="ARBA" id="ARBA00023136"/>
    </source>
</evidence>
<keyword evidence="3" id="KW-1003">Cell membrane</keyword>
<gene>
    <name evidence="12" type="ORF">AKJ08_1001</name>
</gene>
<keyword evidence="8 9" id="KW-0472">Membrane</keyword>
<dbReference type="GO" id="GO:0016887">
    <property type="term" value="F:ATP hydrolysis activity"/>
    <property type="evidence" value="ECO:0007669"/>
    <property type="project" value="InterPro"/>
</dbReference>
<dbReference type="InterPro" id="IPR011527">
    <property type="entry name" value="ABC1_TM_dom"/>
</dbReference>
<feature type="transmembrane region" description="Helical" evidence="9">
    <location>
        <begin position="21"/>
        <end position="43"/>
    </location>
</feature>
<evidence type="ECO:0000256" key="1">
    <source>
        <dbReference type="ARBA" id="ARBA00004651"/>
    </source>
</evidence>
<dbReference type="InterPro" id="IPR003439">
    <property type="entry name" value="ABC_transporter-like_ATP-bd"/>
</dbReference>
<dbReference type="STRING" id="1391653.AKJ08_1001"/>
<dbReference type="SUPFAM" id="SSF90123">
    <property type="entry name" value="ABC transporter transmembrane region"/>
    <property type="match status" value="1"/>
</dbReference>
<dbReference type="Gene3D" id="3.40.50.300">
    <property type="entry name" value="P-loop containing nucleotide triphosphate hydrolases"/>
    <property type="match status" value="1"/>
</dbReference>
<evidence type="ECO:0000256" key="2">
    <source>
        <dbReference type="ARBA" id="ARBA00022448"/>
    </source>
</evidence>
<reference evidence="12 13" key="1">
    <citation type="submission" date="2015-08" db="EMBL/GenBank/DDBJ databases">
        <authorList>
            <person name="Babu N.S."/>
            <person name="Beckwith C.J."/>
            <person name="Beseler K.G."/>
            <person name="Brison A."/>
            <person name="Carone J.V."/>
            <person name="Caskin T.P."/>
            <person name="Diamond M."/>
            <person name="Durham M.E."/>
            <person name="Foxe J.M."/>
            <person name="Go M."/>
            <person name="Henderson B.A."/>
            <person name="Jones I.B."/>
            <person name="McGettigan J.A."/>
            <person name="Micheletti S.J."/>
            <person name="Nasrallah M.E."/>
            <person name="Ortiz D."/>
            <person name="Piller C.R."/>
            <person name="Privatt S.R."/>
            <person name="Schneider S.L."/>
            <person name="Sharp S."/>
            <person name="Smith T.C."/>
            <person name="Stanton J.D."/>
            <person name="Ullery H.E."/>
            <person name="Wilson R.J."/>
            <person name="Serrano M.G."/>
            <person name="Buck G."/>
            <person name="Lee V."/>
            <person name="Wang Y."/>
            <person name="Carvalho R."/>
            <person name="Voegtly L."/>
            <person name="Shi R."/>
            <person name="Duckworth R."/>
            <person name="Johnson A."/>
            <person name="Loviza R."/>
            <person name="Walstead R."/>
            <person name="Shah Z."/>
            <person name="Kiflezghi M."/>
            <person name="Wade K."/>
            <person name="Ball S.L."/>
            <person name="Bradley K.W."/>
            <person name="Asai D.J."/>
            <person name="Bowman C.A."/>
            <person name="Russell D.A."/>
            <person name="Pope W.H."/>
            <person name="Jacobs-Sera D."/>
            <person name="Hendrix R.W."/>
            <person name="Hatfull G.F."/>
        </authorList>
    </citation>
    <scope>NUCLEOTIDE SEQUENCE [LARGE SCALE GENOMIC DNA]</scope>
    <source>
        <strain evidence="12 13">DSM 27710</strain>
    </source>
</reference>
<feature type="transmembrane region" description="Helical" evidence="9">
    <location>
        <begin position="263"/>
        <end position="285"/>
    </location>
</feature>
<dbReference type="InterPro" id="IPR027417">
    <property type="entry name" value="P-loop_NTPase"/>
</dbReference>
<keyword evidence="5" id="KW-0547">Nucleotide-binding</keyword>
<sequence>MSQGRASTTCRLLGVLRPQRLAIAAGFGCMIVLAVATAGYAWLIGPLLHFLTSGKVEGLGAMLPGLDPGSLDRSRVLLAVPLALLALGLAKGLAYFGHFYLMGMVAQRAVLDLRKSLFERIMRLAPQDLLGQRTGDLLSRFGDDLRAVENALHVALPTYLRDSLQVVVLLGLCFVLDWRLSLVAFGAVPLAVVPLTYVGRRLKRVARRGQQSVGALAGLAYDTIAGIRVVQAYGMQEHLAAKFDEENRRWLALKRKSLRSRGIASPAMELLSVMGVALVLAFAVYAMRDGALLSEKLLSFLSALALLLDPAKNLGKAGGFAIQGLGAAERIFEVLDLEPSVAESKQARALPRFSERIRFEGVSFRYGDRLVLDGVDLEVRRGEVVALVGPSGGGKSTLAGLLSRTADPCHGRITLDGIDLRDALLGSLREQIALVPQDVVLFDDTVRENVAYGVEASDEKIRVALRAARALDFVERLPQGLDTRVGERGATLSGGQRQRLAIARALLKDAPILVLDEATSALDSESEREVQAALDELMKGRTALVIAHRLSTIRDADRICVVDAGRIVEEGRHEELLERAGAYRRLHDVQQLRAGGAAA</sequence>
<evidence type="ECO:0000256" key="4">
    <source>
        <dbReference type="ARBA" id="ARBA00022692"/>
    </source>
</evidence>
<evidence type="ECO:0000256" key="3">
    <source>
        <dbReference type="ARBA" id="ARBA00022475"/>
    </source>
</evidence>
<dbReference type="SMART" id="SM00382">
    <property type="entry name" value="AAA"/>
    <property type="match status" value="1"/>
</dbReference>
<dbReference type="InterPro" id="IPR017871">
    <property type="entry name" value="ABC_transporter-like_CS"/>
</dbReference>
<evidence type="ECO:0000259" key="10">
    <source>
        <dbReference type="PROSITE" id="PS50893"/>
    </source>
</evidence>
<dbReference type="FunFam" id="3.40.50.300:FF:000221">
    <property type="entry name" value="Multidrug ABC transporter ATP-binding protein"/>
    <property type="match status" value="1"/>
</dbReference>
<dbReference type="PATRIC" id="fig|1391653.3.peg.1024"/>
<dbReference type="PROSITE" id="PS50929">
    <property type="entry name" value="ABC_TM1F"/>
    <property type="match status" value="1"/>
</dbReference>
<feature type="domain" description="ABC transmembrane type-1" evidence="11">
    <location>
        <begin position="24"/>
        <end position="323"/>
    </location>
</feature>
<dbReference type="AlphaFoldDB" id="A0A0K1PBX0"/>
<keyword evidence="7 9" id="KW-1133">Transmembrane helix</keyword>
<dbReference type="PANTHER" id="PTHR24221:SF654">
    <property type="entry name" value="ATP-BINDING CASSETTE SUB-FAMILY B MEMBER 6"/>
    <property type="match status" value="1"/>
</dbReference>
<dbReference type="Proteomes" id="UP000055590">
    <property type="component" value="Chromosome"/>
</dbReference>
<dbReference type="EMBL" id="CP012332">
    <property type="protein sequence ID" value="AKU90614.1"/>
    <property type="molecule type" value="Genomic_DNA"/>
</dbReference>
<evidence type="ECO:0000256" key="7">
    <source>
        <dbReference type="ARBA" id="ARBA00022989"/>
    </source>
</evidence>
<dbReference type="InterPro" id="IPR036640">
    <property type="entry name" value="ABC1_TM_sf"/>
</dbReference>
<dbReference type="InterPro" id="IPR039421">
    <property type="entry name" value="Type_1_exporter"/>
</dbReference>
<evidence type="ECO:0000256" key="5">
    <source>
        <dbReference type="ARBA" id="ARBA00022741"/>
    </source>
</evidence>